<dbReference type="EMBL" id="CABFUZ020000156">
    <property type="protein sequence ID" value="VVM07244.1"/>
    <property type="molecule type" value="Genomic_DNA"/>
</dbReference>
<dbReference type="HAMAP" id="MF_00009">
    <property type="entry name" value="Endoribonucl_YbeY"/>
    <property type="match status" value="1"/>
</dbReference>
<dbReference type="GO" id="GO:0004521">
    <property type="term" value="F:RNA endonuclease activity"/>
    <property type="evidence" value="ECO:0007669"/>
    <property type="project" value="UniProtKB-UniRule"/>
</dbReference>
<name>A0A5E6ME41_9BACT</name>
<comment type="caution">
    <text evidence="8">The sequence shown here is derived from an EMBL/GenBank/DDBJ whole genome shotgun (WGS) entry which is preliminary data.</text>
</comment>
<comment type="function">
    <text evidence="7">Single strand-specific metallo-endoribonuclease involved in late-stage 70S ribosome quality control and in maturation of the 3' terminus of the 16S rRNA.</text>
</comment>
<comment type="similarity">
    <text evidence="1 7">Belongs to the endoribonuclease YbeY family.</text>
</comment>
<dbReference type="AlphaFoldDB" id="A0A5E6ME41"/>
<feature type="binding site" evidence="7">
    <location>
        <position position="83"/>
    </location>
    <ligand>
        <name>Zn(2+)</name>
        <dbReference type="ChEBI" id="CHEBI:29105"/>
        <note>catalytic</note>
    </ligand>
</feature>
<dbReference type="GO" id="GO:0008270">
    <property type="term" value="F:zinc ion binding"/>
    <property type="evidence" value="ECO:0007669"/>
    <property type="project" value="UniProtKB-UniRule"/>
</dbReference>
<dbReference type="PROSITE" id="PS01306">
    <property type="entry name" value="UPF0054"/>
    <property type="match status" value="1"/>
</dbReference>
<dbReference type="Gene3D" id="3.40.390.30">
    <property type="entry name" value="Metalloproteases ('zincins'), catalytic domain"/>
    <property type="match status" value="1"/>
</dbReference>
<gene>
    <name evidence="7 8" type="primary">ybeY</name>
    <name evidence="8" type="ORF">MAMC_01533</name>
</gene>
<dbReference type="OrthoDB" id="9807740at2"/>
<keyword evidence="6 7" id="KW-0862">Zinc</keyword>
<evidence type="ECO:0000256" key="7">
    <source>
        <dbReference type="HAMAP-Rule" id="MF_00009"/>
    </source>
</evidence>
<feature type="binding site" evidence="7">
    <location>
        <position position="89"/>
    </location>
    <ligand>
        <name>Zn(2+)</name>
        <dbReference type="ChEBI" id="CHEBI:29105"/>
        <note>catalytic</note>
    </ligand>
</feature>
<protein>
    <recommendedName>
        <fullName evidence="7">Endoribonuclease YbeY</fullName>
        <ecNumber evidence="7">3.1.-.-</ecNumber>
    </recommendedName>
</protein>
<dbReference type="Pfam" id="PF02130">
    <property type="entry name" value="YbeY"/>
    <property type="match status" value="1"/>
</dbReference>
<comment type="subcellular location">
    <subcellularLocation>
        <location evidence="7">Cytoplasm</location>
    </subcellularLocation>
</comment>
<organism evidence="8 9">
    <name type="scientific">Methylacidimicrobium cyclopophantes</name>
    <dbReference type="NCBI Taxonomy" id="1041766"/>
    <lineage>
        <taxon>Bacteria</taxon>
        <taxon>Pseudomonadati</taxon>
        <taxon>Verrucomicrobiota</taxon>
        <taxon>Methylacidimicrobium</taxon>
    </lineage>
</organism>
<evidence type="ECO:0000313" key="8">
    <source>
        <dbReference type="EMBL" id="VVM07244.1"/>
    </source>
</evidence>
<accession>A0A5E6ME41</accession>
<dbReference type="InterPro" id="IPR020549">
    <property type="entry name" value="YbeY_CS"/>
</dbReference>
<keyword evidence="3 7" id="KW-0479">Metal-binding</keyword>
<keyword evidence="4 7" id="KW-0255">Endonuclease</keyword>
<keyword evidence="7" id="KW-0690">Ribosome biogenesis</keyword>
<keyword evidence="7" id="KW-0698">rRNA processing</keyword>
<comment type="cofactor">
    <cofactor evidence="7">
        <name>Zn(2+)</name>
        <dbReference type="ChEBI" id="CHEBI:29105"/>
    </cofactor>
    <text evidence="7">Binds 1 zinc ion.</text>
</comment>
<feature type="binding site" evidence="7">
    <location>
        <position position="79"/>
    </location>
    <ligand>
        <name>Zn(2+)</name>
        <dbReference type="ChEBI" id="CHEBI:29105"/>
        <note>catalytic</note>
    </ligand>
</feature>
<evidence type="ECO:0000256" key="6">
    <source>
        <dbReference type="ARBA" id="ARBA00022833"/>
    </source>
</evidence>
<evidence type="ECO:0000256" key="1">
    <source>
        <dbReference type="ARBA" id="ARBA00010875"/>
    </source>
</evidence>
<dbReference type="Proteomes" id="UP000381693">
    <property type="component" value="Unassembled WGS sequence"/>
</dbReference>
<dbReference type="NCBIfam" id="TIGR00043">
    <property type="entry name" value="rRNA maturation RNase YbeY"/>
    <property type="match status" value="1"/>
</dbReference>
<evidence type="ECO:0000313" key="9">
    <source>
        <dbReference type="Proteomes" id="UP000381693"/>
    </source>
</evidence>
<keyword evidence="2 7" id="KW-0540">Nuclease</keyword>
<keyword evidence="5 7" id="KW-0378">Hydrolase</keyword>
<dbReference type="GO" id="GO:0004222">
    <property type="term" value="F:metalloendopeptidase activity"/>
    <property type="evidence" value="ECO:0007669"/>
    <property type="project" value="InterPro"/>
</dbReference>
<dbReference type="GO" id="GO:0006364">
    <property type="term" value="P:rRNA processing"/>
    <property type="evidence" value="ECO:0007669"/>
    <property type="project" value="UniProtKB-UniRule"/>
</dbReference>
<evidence type="ECO:0000256" key="3">
    <source>
        <dbReference type="ARBA" id="ARBA00022723"/>
    </source>
</evidence>
<dbReference type="InterPro" id="IPR002036">
    <property type="entry name" value="YbeY"/>
</dbReference>
<evidence type="ECO:0000256" key="2">
    <source>
        <dbReference type="ARBA" id="ARBA00022722"/>
    </source>
</evidence>
<reference evidence="8" key="1">
    <citation type="submission" date="2019-09" db="EMBL/GenBank/DDBJ databases">
        <authorList>
            <person name="Cremers G."/>
        </authorList>
    </citation>
    <scope>NUCLEOTIDE SEQUENCE [LARGE SCALE GENOMIC DNA]</scope>
    <source>
        <strain evidence="8">3B</strain>
    </source>
</reference>
<proteinExistence type="inferred from homology"/>
<evidence type="ECO:0000256" key="5">
    <source>
        <dbReference type="ARBA" id="ARBA00022801"/>
    </source>
</evidence>
<dbReference type="EC" id="3.1.-.-" evidence="7"/>
<dbReference type="InterPro" id="IPR023091">
    <property type="entry name" value="MetalPrtase_cat_dom_sf_prd"/>
</dbReference>
<keyword evidence="9" id="KW-1185">Reference proteome</keyword>
<dbReference type="RefSeq" id="WP_142525526.1">
    <property type="nucleotide sequence ID" value="NZ_CABFUZ020000156.1"/>
</dbReference>
<dbReference type="GO" id="GO:0005737">
    <property type="term" value="C:cytoplasm"/>
    <property type="evidence" value="ECO:0007669"/>
    <property type="project" value="UniProtKB-SubCell"/>
</dbReference>
<sequence>MALRQIRVRGKPFPPGIELSLVSPRAMAALHLKLLREPGPTDVLSFDYGEVIVCPWVAEKEAPRHSLTTEEEVLLYGIHGFLHLAGWNDQEADDRRGMEAEQSRVFALARAAGTAFRGRNSLRDR</sequence>
<keyword evidence="7" id="KW-0963">Cytoplasm</keyword>
<evidence type="ECO:0000256" key="4">
    <source>
        <dbReference type="ARBA" id="ARBA00022759"/>
    </source>
</evidence>
<dbReference type="SUPFAM" id="SSF55486">
    <property type="entry name" value="Metalloproteases ('zincins'), catalytic domain"/>
    <property type="match status" value="1"/>
</dbReference>